<keyword evidence="12" id="KW-1185">Reference proteome</keyword>
<dbReference type="Pfam" id="PF00682">
    <property type="entry name" value="HMGL-like"/>
    <property type="match status" value="1"/>
</dbReference>
<dbReference type="GO" id="GO:0003852">
    <property type="term" value="F:2-isopropylmalate synthase activity"/>
    <property type="evidence" value="ECO:0007669"/>
    <property type="project" value="InterPro"/>
</dbReference>
<evidence type="ECO:0000256" key="9">
    <source>
        <dbReference type="RuleBase" id="RU003523"/>
    </source>
</evidence>
<dbReference type="PROSITE" id="PS00816">
    <property type="entry name" value="AIPM_HOMOCIT_SYNTH_2"/>
    <property type="match status" value="1"/>
</dbReference>
<reference evidence="11 12" key="1">
    <citation type="submission" date="2017-04" db="EMBL/GenBank/DDBJ databases">
        <authorList>
            <person name="Afonso C.L."/>
            <person name="Miller P.J."/>
            <person name="Scott M.A."/>
            <person name="Spackman E."/>
            <person name="Goraichik I."/>
            <person name="Dimitrov K.M."/>
            <person name="Suarez D.L."/>
            <person name="Swayne D.E."/>
        </authorList>
    </citation>
    <scope>NUCLEOTIDE SEQUENCE [LARGE SCALE GENOMIC DNA]</scope>
    <source>
        <strain evidence="11 12">DSM 3385</strain>
    </source>
</reference>
<dbReference type="SUPFAM" id="SSF110921">
    <property type="entry name" value="2-isopropylmalate synthase LeuA, allosteric (dimerisation) domain"/>
    <property type="match status" value="1"/>
</dbReference>
<dbReference type="PANTHER" id="PTHR43538">
    <property type="entry name" value="ALPHA-IPM SYNTHASE/HOMOCITRATE SYNTHASE"/>
    <property type="match status" value="1"/>
</dbReference>
<evidence type="ECO:0000256" key="2">
    <source>
        <dbReference type="ARBA" id="ARBA00006154"/>
    </source>
</evidence>
<dbReference type="Gene3D" id="1.10.238.260">
    <property type="match status" value="1"/>
</dbReference>
<dbReference type="GO" id="GO:0043714">
    <property type="term" value="F:(R)-citramalate synthase activity"/>
    <property type="evidence" value="ECO:0007669"/>
    <property type="project" value="UniProtKB-UniRule"/>
</dbReference>
<evidence type="ECO:0000256" key="3">
    <source>
        <dbReference type="ARBA" id="ARBA00022605"/>
    </source>
</evidence>
<dbReference type="GO" id="GO:0009097">
    <property type="term" value="P:isoleucine biosynthetic process"/>
    <property type="evidence" value="ECO:0007669"/>
    <property type="project" value="UniProtKB-UniRule"/>
</dbReference>
<comment type="similarity">
    <text evidence="2 9">Belongs to the alpha-IPM synthase/homocitrate synthase family.</text>
</comment>
<dbReference type="Gene3D" id="3.30.160.270">
    <property type="match status" value="1"/>
</dbReference>
<accession>A0A1W2CRK6</accession>
<dbReference type="NCBIfam" id="TIGR00977">
    <property type="entry name" value="citramal_synth"/>
    <property type="match status" value="1"/>
</dbReference>
<dbReference type="CDD" id="cd07941">
    <property type="entry name" value="DRE_TIM_LeuA3"/>
    <property type="match status" value="1"/>
</dbReference>
<evidence type="ECO:0000256" key="5">
    <source>
        <dbReference type="ARBA" id="ARBA00022679"/>
    </source>
</evidence>
<dbReference type="InterPro" id="IPR013785">
    <property type="entry name" value="Aldolase_TIM"/>
</dbReference>
<evidence type="ECO:0000259" key="10">
    <source>
        <dbReference type="PROSITE" id="PS50991"/>
    </source>
</evidence>
<name>A0A1W2CRK6_9BACT</name>
<dbReference type="EMBL" id="FWXY01000013">
    <property type="protein sequence ID" value="SMC87288.1"/>
    <property type="molecule type" value="Genomic_DNA"/>
</dbReference>
<dbReference type="PROSITE" id="PS50991">
    <property type="entry name" value="PYR_CT"/>
    <property type="match status" value="1"/>
</dbReference>
<feature type="domain" description="Pyruvate carboxyltransferase" evidence="10">
    <location>
        <begin position="42"/>
        <end position="309"/>
    </location>
</feature>
<protein>
    <recommendedName>
        <fullName evidence="8">Citramalate synthase</fullName>
        <ecNumber evidence="8">2.3.3.21</ecNumber>
    </recommendedName>
</protein>
<dbReference type="InterPro" id="IPR054691">
    <property type="entry name" value="LeuA/HCS_post-cat"/>
</dbReference>
<dbReference type="GO" id="GO:0009098">
    <property type="term" value="P:L-leucine biosynthetic process"/>
    <property type="evidence" value="ECO:0007669"/>
    <property type="project" value="InterPro"/>
</dbReference>
<dbReference type="InterPro" id="IPR036230">
    <property type="entry name" value="LeuA_allosteric_dom_sf"/>
</dbReference>
<dbReference type="InterPro" id="IPR002034">
    <property type="entry name" value="AIPM/Hcit_synth_CS"/>
</dbReference>
<evidence type="ECO:0000256" key="7">
    <source>
        <dbReference type="ARBA" id="ARBA00048263"/>
    </source>
</evidence>
<keyword evidence="3" id="KW-0028">Amino-acid biosynthesis</keyword>
<comment type="catalytic activity">
    <reaction evidence="7">
        <text>pyruvate + acetyl-CoA + H2O = (3R)-citramalate + CoA + H(+)</text>
        <dbReference type="Rhea" id="RHEA:19045"/>
        <dbReference type="ChEBI" id="CHEBI:15361"/>
        <dbReference type="ChEBI" id="CHEBI:15377"/>
        <dbReference type="ChEBI" id="CHEBI:15378"/>
        <dbReference type="ChEBI" id="CHEBI:30934"/>
        <dbReference type="ChEBI" id="CHEBI:57287"/>
        <dbReference type="ChEBI" id="CHEBI:57288"/>
        <dbReference type="EC" id="2.3.3.21"/>
    </reaction>
</comment>
<evidence type="ECO:0000256" key="1">
    <source>
        <dbReference type="ARBA" id="ARBA00004743"/>
    </source>
</evidence>
<evidence type="ECO:0000313" key="12">
    <source>
        <dbReference type="Proteomes" id="UP000192418"/>
    </source>
</evidence>
<proteinExistence type="inferred from homology"/>
<dbReference type="Gene3D" id="3.20.20.70">
    <property type="entry name" value="Aldolase class I"/>
    <property type="match status" value="1"/>
</dbReference>
<dbReference type="Pfam" id="PF08502">
    <property type="entry name" value="LeuA_dimer"/>
    <property type="match status" value="1"/>
</dbReference>
<dbReference type="AlphaFoldDB" id="A0A1W2CRK6"/>
<dbReference type="PANTHER" id="PTHR43538:SF1">
    <property type="entry name" value="(R)-CITRAMALATE SYNTHASE"/>
    <property type="match status" value="1"/>
</dbReference>
<dbReference type="InterPro" id="IPR000891">
    <property type="entry name" value="PYR_CT"/>
</dbReference>
<sequence>MVLFSGIFFSVNGLNTSMADTIENPKETCHKKQEKKSPMKTVNLYDTTLRDGMQGENIFFSPEDKIKIALRLDDMAIPYIEGGWPGANPNAMRFFELVSQTQFKNSKITAFGSTRRPHTPVEKDDTLKALISCGVGTVTIFGKSWDLHVNIMEITLEENLAMIRESVAFLMDHDREVFYDAEHFYDGYLDNPEYAMKTLKSAVDGGCRTLILCDTNGGTLPHDIEKITRDVDKALQKSFQEPIALGIHAHNDCGMAVANSVTAVRCGATMVQGTINGYGERCGNADLTAVMPILRLKLQMNCCSLDNLKKLRPLSRFVSETANMTPLNSRPFVGHSAFAHKGGIHVSAVMKEARAYEHMDPVLVGNARRVLVSEQSGKSNIKYKAREMGVAIDGDSRKHHGIVSNIKELEDEGYQFDVAEGSLKILMEKLTGQFQPHFDLESFRVTIEKDKERPCYAHAMIKIRVGDTVEITAAEGDGPVSALDNALRKALTNIFPDLNAMHLVDFKVRVLEGDAGTNAKVRVIISSRDENDIFNTIGVSEDIIEASWQALADSFQYKLSLQNQPTDNLNT</sequence>
<dbReference type="PROSITE" id="PS00815">
    <property type="entry name" value="AIPM_HOMOCIT_SYNTH_1"/>
    <property type="match status" value="1"/>
</dbReference>
<dbReference type="SMART" id="SM00917">
    <property type="entry name" value="LeuA_dimer"/>
    <property type="match status" value="1"/>
</dbReference>
<dbReference type="Pfam" id="PF22617">
    <property type="entry name" value="HCS_D2"/>
    <property type="match status" value="1"/>
</dbReference>
<evidence type="ECO:0000313" key="11">
    <source>
        <dbReference type="EMBL" id="SMC87288.1"/>
    </source>
</evidence>
<dbReference type="InterPro" id="IPR005675">
    <property type="entry name" value="Citramal_synthase"/>
</dbReference>
<dbReference type="Proteomes" id="UP000192418">
    <property type="component" value="Unassembled WGS sequence"/>
</dbReference>
<keyword evidence="6" id="KW-0100">Branched-chain amino acid biosynthesis</keyword>
<dbReference type="SUPFAM" id="SSF51569">
    <property type="entry name" value="Aldolase"/>
    <property type="match status" value="1"/>
</dbReference>
<dbReference type="UniPathway" id="UPA00047">
    <property type="reaction ID" value="UER00066"/>
</dbReference>
<keyword evidence="4" id="KW-0412">Isoleucine biosynthesis</keyword>
<organism evidence="11 12">
    <name type="scientific">Desulfocicer vacuolatum DSM 3385</name>
    <dbReference type="NCBI Taxonomy" id="1121400"/>
    <lineage>
        <taxon>Bacteria</taxon>
        <taxon>Pseudomonadati</taxon>
        <taxon>Thermodesulfobacteriota</taxon>
        <taxon>Desulfobacteria</taxon>
        <taxon>Desulfobacterales</taxon>
        <taxon>Desulfobacteraceae</taxon>
        <taxon>Desulfocicer</taxon>
    </lineage>
</organism>
<keyword evidence="5 9" id="KW-0808">Transferase</keyword>
<dbReference type="STRING" id="1121400.SAMN02746065_11324"/>
<gene>
    <name evidence="11" type="ORF">SAMN02746065_11324</name>
</gene>
<evidence type="ECO:0000256" key="8">
    <source>
        <dbReference type="NCBIfam" id="TIGR00977"/>
    </source>
</evidence>
<dbReference type="EC" id="2.3.3.21" evidence="8"/>
<comment type="pathway">
    <text evidence="1">Amino-acid biosynthesis; L-isoleucine biosynthesis; 2-oxobutanoate from pyruvate: step 1/3.</text>
</comment>
<evidence type="ECO:0000256" key="4">
    <source>
        <dbReference type="ARBA" id="ARBA00022624"/>
    </source>
</evidence>
<evidence type="ECO:0000256" key="6">
    <source>
        <dbReference type="ARBA" id="ARBA00023304"/>
    </source>
</evidence>
<dbReference type="InterPro" id="IPR013709">
    <property type="entry name" value="2-isopropylmalate_synth_dimer"/>
</dbReference>